<sequence length="547" mass="61901">MHPKKSTSGFDEFLEICIGHLSVAESTLKPWEERRISAVIRLAYAYETKLNVPSAIETFLIAIEKLKDCATTVIGEDTIKHTSLGFGYTQILAAAFDNTIGLKKEAEELYEVLWSLFKRFTNLLDHPDVLKVGGCSAGSRGNRNPGSEEELLKEILELCGRKGSVTQHEIDAWTSLALLYEGHQSWEKLLETCKSGLQRLWREIITPKGDKIYLPKEHRKPALELAYQLAIAYLRLNIVASAEAIYSRIFGACTNSLIPGEAEILTALTKFCGFLEGNGKAEESVKVLTGYFEQLQSSLSPRDERKISIGFQLAELLVRSNKPQKAEGVYIQLWTALSTYKITPQLFEVVSKLSKLYAANPTFGNAGSFYTSFFTCIFGAKERIDFPADPVLVFDIYQKLASILKARNEPVAFIKKLTDDLKKFYLANFGDKHVSYLRIVYFLAIMIEEEKITEEAIIQYQWLLAAFKDKPQEGEFQVIVIDVKKRLAALLSRTKDKCKQAEEYYRELWIICKSDHGSSSEQTIEYLKLLVQFLKGQNRLQDASVNP</sequence>
<protein>
    <submittedName>
        <fullName evidence="1">Uncharacterized protein</fullName>
    </submittedName>
</protein>
<dbReference type="EMBL" id="JAVHNR010000002">
    <property type="protein sequence ID" value="KAK6352057.1"/>
    <property type="molecule type" value="Genomic_DNA"/>
</dbReference>
<organism evidence="1 2">
    <name type="scientific">Orbilia javanica</name>
    <dbReference type="NCBI Taxonomy" id="47235"/>
    <lineage>
        <taxon>Eukaryota</taxon>
        <taxon>Fungi</taxon>
        <taxon>Dikarya</taxon>
        <taxon>Ascomycota</taxon>
        <taxon>Pezizomycotina</taxon>
        <taxon>Orbiliomycetes</taxon>
        <taxon>Orbiliales</taxon>
        <taxon>Orbiliaceae</taxon>
        <taxon>Orbilia</taxon>
    </lineage>
</organism>
<keyword evidence="2" id="KW-1185">Reference proteome</keyword>
<name>A0AAN8N3U9_9PEZI</name>
<accession>A0AAN8N3U9</accession>
<proteinExistence type="predicted"/>
<reference evidence="1 2" key="1">
    <citation type="submission" date="2019-10" db="EMBL/GenBank/DDBJ databases">
        <authorList>
            <person name="Palmer J.M."/>
        </authorList>
    </citation>
    <scope>NUCLEOTIDE SEQUENCE [LARGE SCALE GENOMIC DNA]</scope>
    <source>
        <strain evidence="1 2">TWF718</strain>
    </source>
</reference>
<evidence type="ECO:0000313" key="2">
    <source>
        <dbReference type="Proteomes" id="UP001313282"/>
    </source>
</evidence>
<comment type="caution">
    <text evidence="1">The sequence shown here is derived from an EMBL/GenBank/DDBJ whole genome shotgun (WGS) entry which is preliminary data.</text>
</comment>
<evidence type="ECO:0000313" key="1">
    <source>
        <dbReference type="EMBL" id="KAK6352057.1"/>
    </source>
</evidence>
<dbReference type="Gene3D" id="1.25.40.10">
    <property type="entry name" value="Tetratricopeptide repeat domain"/>
    <property type="match status" value="2"/>
</dbReference>
<dbReference type="AlphaFoldDB" id="A0AAN8N3U9"/>
<dbReference type="Proteomes" id="UP001313282">
    <property type="component" value="Unassembled WGS sequence"/>
</dbReference>
<gene>
    <name evidence="1" type="ORF">TWF718_005206</name>
</gene>
<dbReference type="InterPro" id="IPR011990">
    <property type="entry name" value="TPR-like_helical_dom_sf"/>
</dbReference>